<dbReference type="STRING" id="29170.A0A368G874"/>
<sequence length="78" mass="9096">MTVKWAVIILGIVQLIKELFQFITRRLRYITFDNGIECFVYSSAIVVVLDLSPCSHQTGLRMVSYTIVLFYAVFDHYE</sequence>
<organism evidence="1 2">
    <name type="scientific">Ancylostoma caninum</name>
    <name type="common">Dog hookworm</name>
    <dbReference type="NCBI Taxonomy" id="29170"/>
    <lineage>
        <taxon>Eukaryota</taxon>
        <taxon>Metazoa</taxon>
        <taxon>Ecdysozoa</taxon>
        <taxon>Nematoda</taxon>
        <taxon>Chromadorea</taxon>
        <taxon>Rhabditida</taxon>
        <taxon>Rhabditina</taxon>
        <taxon>Rhabditomorpha</taxon>
        <taxon>Strongyloidea</taxon>
        <taxon>Ancylostomatidae</taxon>
        <taxon>Ancylostomatinae</taxon>
        <taxon>Ancylostoma</taxon>
    </lineage>
</organism>
<gene>
    <name evidence="1" type="ORF">ANCCAN_14872</name>
</gene>
<accession>A0A368G874</accession>
<name>A0A368G874_ANCCA</name>
<keyword evidence="2" id="KW-1185">Reference proteome</keyword>
<evidence type="ECO:0000313" key="1">
    <source>
        <dbReference type="EMBL" id="RCN39205.1"/>
    </source>
</evidence>
<comment type="caution">
    <text evidence="1">The sequence shown here is derived from an EMBL/GenBank/DDBJ whole genome shotgun (WGS) entry which is preliminary data.</text>
</comment>
<proteinExistence type="predicted"/>
<dbReference type="AlphaFoldDB" id="A0A368G874"/>
<protein>
    <submittedName>
        <fullName evidence="1">Uncharacterized protein</fullName>
    </submittedName>
</protein>
<evidence type="ECO:0000313" key="2">
    <source>
        <dbReference type="Proteomes" id="UP000252519"/>
    </source>
</evidence>
<reference evidence="1 2" key="1">
    <citation type="submission" date="2014-10" db="EMBL/GenBank/DDBJ databases">
        <title>Draft genome of the hookworm Ancylostoma caninum.</title>
        <authorList>
            <person name="Mitreva M."/>
        </authorList>
    </citation>
    <scope>NUCLEOTIDE SEQUENCE [LARGE SCALE GENOMIC DNA]</scope>
    <source>
        <strain evidence="1 2">Baltimore</strain>
    </source>
</reference>
<dbReference type="Proteomes" id="UP000252519">
    <property type="component" value="Unassembled WGS sequence"/>
</dbReference>
<dbReference type="OrthoDB" id="1661883at2759"/>
<dbReference type="EMBL" id="JOJR01000350">
    <property type="protein sequence ID" value="RCN39205.1"/>
    <property type="molecule type" value="Genomic_DNA"/>
</dbReference>